<reference evidence="3" key="1">
    <citation type="submission" date="2015-10" db="EMBL/GenBank/DDBJ databases">
        <authorList>
            <person name="Regsiter A."/>
            <person name="william w."/>
        </authorList>
    </citation>
    <scope>NUCLEOTIDE SEQUENCE</scope>
    <source>
        <strain evidence="3">Montdore</strain>
    </source>
</reference>
<organism evidence="3 4">
    <name type="scientific">Tuber aestivum</name>
    <name type="common">summer truffle</name>
    <dbReference type="NCBI Taxonomy" id="59557"/>
    <lineage>
        <taxon>Eukaryota</taxon>
        <taxon>Fungi</taxon>
        <taxon>Dikarya</taxon>
        <taxon>Ascomycota</taxon>
        <taxon>Pezizomycotina</taxon>
        <taxon>Pezizomycetes</taxon>
        <taxon>Pezizales</taxon>
        <taxon>Tuberaceae</taxon>
        <taxon>Tuber</taxon>
    </lineage>
</organism>
<feature type="compositionally biased region" description="Acidic residues" evidence="1">
    <location>
        <begin position="36"/>
        <end position="53"/>
    </location>
</feature>
<feature type="compositionally biased region" description="Acidic residues" evidence="1">
    <location>
        <begin position="895"/>
        <end position="925"/>
    </location>
</feature>
<feature type="region of interest" description="Disordered" evidence="1">
    <location>
        <begin position="18"/>
        <end position="127"/>
    </location>
</feature>
<feature type="compositionally biased region" description="Low complexity" evidence="1">
    <location>
        <begin position="559"/>
        <end position="570"/>
    </location>
</feature>
<feature type="compositionally biased region" description="Basic and acidic residues" evidence="1">
    <location>
        <begin position="24"/>
        <end position="35"/>
    </location>
</feature>
<feature type="compositionally biased region" description="Basic and acidic residues" evidence="1">
    <location>
        <begin position="926"/>
        <end position="943"/>
    </location>
</feature>
<evidence type="ECO:0000313" key="3">
    <source>
        <dbReference type="EMBL" id="CUS12665.1"/>
    </source>
</evidence>
<keyword evidence="4" id="KW-1185">Reference proteome</keyword>
<feature type="compositionally biased region" description="Low complexity" evidence="1">
    <location>
        <begin position="465"/>
        <end position="476"/>
    </location>
</feature>
<accession>A0A292Q137</accession>
<dbReference type="InterPro" id="IPR001810">
    <property type="entry name" value="F-box_dom"/>
</dbReference>
<feature type="compositionally biased region" description="Polar residues" evidence="1">
    <location>
        <begin position="415"/>
        <end position="425"/>
    </location>
</feature>
<feature type="region of interest" description="Disordered" evidence="1">
    <location>
        <begin position="547"/>
        <end position="583"/>
    </location>
</feature>
<dbReference type="EMBL" id="LN890987">
    <property type="protein sequence ID" value="CUS12665.1"/>
    <property type="molecule type" value="Genomic_DNA"/>
</dbReference>
<dbReference type="AlphaFoldDB" id="A0A292Q137"/>
<dbReference type="PROSITE" id="PS50181">
    <property type="entry name" value="FBOX"/>
    <property type="match status" value="1"/>
</dbReference>
<proteinExistence type="predicted"/>
<feature type="region of interest" description="Disordered" evidence="1">
    <location>
        <begin position="851"/>
        <end position="943"/>
    </location>
</feature>
<protein>
    <recommendedName>
        <fullName evidence="2">F-box domain-containing protein</fullName>
    </recommendedName>
</protein>
<gene>
    <name evidence="3" type="ORF">GSTUAT00003277001</name>
</gene>
<evidence type="ECO:0000259" key="2">
    <source>
        <dbReference type="PROSITE" id="PS50181"/>
    </source>
</evidence>
<evidence type="ECO:0000256" key="1">
    <source>
        <dbReference type="SAM" id="MobiDB-lite"/>
    </source>
</evidence>
<feature type="domain" description="F-box" evidence="2">
    <location>
        <begin position="133"/>
        <end position="186"/>
    </location>
</feature>
<feature type="compositionally biased region" description="Polar residues" evidence="1">
    <location>
        <begin position="645"/>
        <end position="655"/>
    </location>
</feature>
<name>A0A292Q137_9PEZI</name>
<evidence type="ECO:0000313" key="4">
    <source>
        <dbReference type="Proteomes" id="UP001412239"/>
    </source>
</evidence>
<sequence length="970" mass="105539">MADPVDSVSTVTVYPVTSASLHTCSHDEDLDGRLDTDEDLEFIGEGEQEDEEDSKPSVFNQASNGKDKEGEKTSPGQGSKKGGDGENRGNEKERNIAGGKTRDLGNSDRGVSQSKDTQVLPGINSKPATKRAPLTLVELPVDVLKEIVKEVNHTNDLTNLSLTCRCLHALSIPHIYSRFDIVWPDASTPGDRTGVDALTYGLATLTASGRRGNDYARWVKKFSLGNGPGDWVGEYNINKEGGKMLGTLVGLAITRMIALETFSWDMPTGVLRDVFKALHDLNGTLKNVHVRFHDNTETTPPTSQDPSRRVETPTFKGFEGLRSLSVLDIDEMQYLEEVSYAVEKSVDKLRELRLGLAHHVPPGGRWIRDLDEVPHGEALPLVQSAVGGALGIVVSRTVDLEEGRRRRKINKLPENANTHPGQNTLPLPALPQPPGSTPALVTLVNGVSAPANPGLQENAGPDLIPPTDDAPVTPVDGTSTATPSLDGFVEVESAAPGVVTTGVAHTTASIDGTAFNIVGPGAVQQTVPTLPSTPITIPQVLSPVPPTGQAAEPVFPNESPSTPTPTVAPSAPKPKPMKPIESEEEKPVVQLALETLELERVPLSIRVLTRAIDWAALSNLTILGCHDHDRFWRALRHRFSPHPNHGSSVTSTNLGISKPGYLRRPSNPTGYAPEYRIRLKKLHTDTVTGALLAFIRETLPPNSLEVLFLQETPSYSSVVPMELIYKSAIRRHKGSLRKLLIDSNVGLGGENASKWIFDKEVLAFVSSGKMPNLRELGMAMEWKNWHYFLTRLPLMPQLRSLYIHYVRGGPLISDYESKEMAQQIVNTVILRPEVELCYVGVLNKCYELLEDGGPDDPETEPDIPSATAQHAPPGAAGVPGSPTIGMTVVPIAINSEDEDSDAEDEEEEEDEEDEEDGDETDTDEVAGDKYLSDDEDWAGKSTDKGVRVRLREILFYDDKVAVFRARHGKL</sequence>
<feature type="region of interest" description="Disordered" evidence="1">
    <location>
        <begin position="643"/>
        <end position="663"/>
    </location>
</feature>
<feature type="region of interest" description="Disordered" evidence="1">
    <location>
        <begin position="405"/>
        <end position="477"/>
    </location>
</feature>
<feature type="compositionally biased region" description="Acidic residues" evidence="1">
    <location>
        <begin position="851"/>
        <end position="861"/>
    </location>
</feature>
<dbReference type="Proteomes" id="UP001412239">
    <property type="component" value="Unassembled WGS sequence"/>
</dbReference>
<feature type="compositionally biased region" description="Basic and acidic residues" evidence="1">
    <location>
        <begin position="81"/>
        <end position="106"/>
    </location>
</feature>
<feature type="compositionally biased region" description="Low complexity" evidence="1">
    <location>
        <begin position="871"/>
        <end position="880"/>
    </location>
</feature>